<dbReference type="EMBL" id="FORU01000009">
    <property type="protein sequence ID" value="SFJ52009.1"/>
    <property type="molecule type" value="Genomic_DNA"/>
</dbReference>
<proteinExistence type="predicted"/>
<dbReference type="OrthoDB" id="3831186at2"/>
<dbReference type="SUPFAM" id="SSF47413">
    <property type="entry name" value="lambda repressor-like DNA-binding domains"/>
    <property type="match status" value="1"/>
</dbReference>
<dbReference type="RefSeq" id="WP_090679374.1">
    <property type="nucleotide sequence ID" value="NZ_FORU01000009.1"/>
</dbReference>
<dbReference type="SUPFAM" id="SSF51306">
    <property type="entry name" value="LexA/Signal peptidase"/>
    <property type="match status" value="1"/>
</dbReference>
<dbReference type="Gene3D" id="2.10.109.10">
    <property type="entry name" value="Umud Fragment, subunit A"/>
    <property type="match status" value="1"/>
</dbReference>
<dbReference type="CDD" id="cd06529">
    <property type="entry name" value="S24_LexA-like"/>
    <property type="match status" value="1"/>
</dbReference>
<keyword evidence="4" id="KW-1185">Reference proteome</keyword>
<name>A0A1I3S325_9FLAO</name>
<reference evidence="4" key="1">
    <citation type="submission" date="2016-10" db="EMBL/GenBank/DDBJ databases">
        <authorList>
            <person name="Varghese N."/>
            <person name="Submissions S."/>
        </authorList>
    </citation>
    <scope>NUCLEOTIDE SEQUENCE [LARGE SCALE GENOMIC DNA]</scope>
    <source>
        <strain evidence="4">DSM 26542</strain>
    </source>
</reference>
<dbReference type="STRING" id="1150112.SAMN04487893_10974"/>
<dbReference type="InterPro" id="IPR001387">
    <property type="entry name" value="Cro/C1-type_HTH"/>
</dbReference>
<dbReference type="Gene3D" id="1.10.260.40">
    <property type="entry name" value="lambda repressor-like DNA-binding domains"/>
    <property type="match status" value="1"/>
</dbReference>
<dbReference type="AlphaFoldDB" id="A0A1I3S325"/>
<dbReference type="InterPro" id="IPR036286">
    <property type="entry name" value="LexA/Signal_pep-like_sf"/>
</dbReference>
<sequence>MSFLAENIRYLRTQLNKSQQTVASSLLITRGRYAKYEDGASEPPLEILVRISRFFHVSIDLLLSVDLRKVPLNEIIQLPDNRIVFPIKVNEHGNNCIEIIPHKAQMGYLSSYSDPEYIENLSTLSIPFLRNGKFRAFPTEGDSMPPHQNGSFIIAQYVENLNDLKCGRTYIWVTRNEGITYKRLKAVEENALLLCADNPIYAPYSIELQELIEVWEYSCSIATEEFEQGILSPDSAQLMFLMEELKNDVQQIKKKLL</sequence>
<dbReference type="Proteomes" id="UP000243887">
    <property type="component" value="Unassembled WGS sequence"/>
</dbReference>
<dbReference type="PANTHER" id="PTHR46558">
    <property type="entry name" value="TRACRIPTIONAL REGULATORY PROTEIN-RELATED-RELATED"/>
    <property type="match status" value="1"/>
</dbReference>
<dbReference type="InterPro" id="IPR039418">
    <property type="entry name" value="LexA-like"/>
</dbReference>
<evidence type="ECO:0000256" key="1">
    <source>
        <dbReference type="ARBA" id="ARBA00023125"/>
    </source>
</evidence>
<evidence type="ECO:0000259" key="2">
    <source>
        <dbReference type="PROSITE" id="PS50943"/>
    </source>
</evidence>
<dbReference type="PANTHER" id="PTHR46558:SF11">
    <property type="entry name" value="HTH-TYPE TRANSCRIPTIONAL REGULATOR XRE"/>
    <property type="match status" value="1"/>
</dbReference>
<gene>
    <name evidence="3" type="ORF">SAMN04487893_10974</name>
</gene>
<dbReference type="SMART" id="SM00530">
    <property type="entry name" value="HTH_XRE"/>
    <property type="match status" value="1"/>
</dbReference>
<evidence type="ECO:0000313" key="4">
    <source>
        <dbReference type="Proteomes" id="UP000243887"/>
    </source>
</evidence>
<dbReference type="PROSITE" id="PS50943">
    <property type="entry name" value="HTH_CROC1"/>
    <property type="match status" value="1"/>
</dbReference>
<protein>
    <submittedName>
        <fullName evidence="3">Helix-turn-helix</fullName>
    </submittedName>
</protein>
<dbReference type="InterPro" id="IPR010982">
    <property type="entry name" value="Lambda_DNA-bd_dom_sf"/>
</dbReference>
<keyword evidence="1" id="KW-0238">DNA-binding</keyword>
<feature type="domain" description="HTH cro/C1-type" evidence="2">
    <location>
        <begin position="8"/>
        <end position="62"/>
    </location>
</feature>
<evidence type="ECO:0000313" key="3">
    <source>
        <dbReference type="EMBL" id="SFJ52009.1"/>
    </source>
</evidence>
<dbReference type="Pfam" id="PF01381">
    <property type="entry name" value="HTH_3"/>
    <property type="match status" value="1"/>
</dbReference>
<organism evidence="3 4">
    <name type="scientific">Myroides guanonis</name>
    <dbReference type="NCBI Taxonomy" id="1150112"/>
    <lineage>
        <taxon>Bacteria</taxon>
        <taxon>Pseudomonadati</taxon>
        <taxon>Bacteroidota</taxon>
        <taxon>Flavobacteriia</taxon>
        <taxon>Flavobacteriales</taxon>
        <taxon>Flavobacteriaceae</taxon>
        <taxon>Myroides</taxon>
    </lineage>
</organism>
<dbReference type="GO" id="GO:0003677">
    <property type="term" value="F:DNA binding"/>
    <property type="evidence" value="ECO:0007669"/>
    <property type="project" value="UniProtKB-KW"/>
</dbReference>
<dbReference type="CDD" id="cd00093">
    <property type="entry name" value="HTH_XRE"/>
    <property type="match status" value="1"/>
</dbReference>
<accession>A0A1I3S325</accession>